<dbReference type="OrthoDB" id="4641168at2"/>
<dbReference type="AlphaFoldDB" id="A0A1Y0C3E1"/>
<dbReference type="Proteomes" id="UP000195331">
    <property type="component" value="Chromosome"/>
</dbReference>
<keyword evidence="2" id="KW-1133">Transmembrane helix</keyword>
<dbReference type="RefSeq" id="WP_087077076.1">
    <property type="nucleotide sequence ID" value="NZ_CP020809.1"/>
</dbReference>
<evidence type="ECO:0000313" key="3">
    <source>
        <dbReference type="EMBL" id="ART69713.1"/>
    </source>
</evidence>
<dbReference type="KEGG" id="mdx:BTO20_14930"/>
<protein>
    <submittedName>
        <fullName evidence="3">Uncharacterized protein</fullName>
    </submittedName>
</protein>
<feature type="transmembrane region" description="Helical" evidence="2">
    <location>
        <begin position="59"/>
        <end position="83"/>
    </location>
</feature>
<keyword evidence="2" id="KW-0472">Membrane</keyword>
<sequence>MTPGEPLPYGNDSGYGGHAQPWQAQPPNPGTVPGQGIPPSANPWPTPPNSPAKRPPRGLWYAIAAGLALVGIVLLATGIGLLLRTANSLPGNEFHSGGSTTVSLEPGVSQTVFVHTQSADHTVRCQFRDHSGGTAVDTYQGTLILNGWQAVLTVSAKESGNYDIRCTGEASDRFRIGESPGAGGIFGGVAGIIVGGGLVGLSIIAAVVVALLRRRRPQVNS</sequence>
<name>A0A1Y0C3E1_9MYCO</name>
<dbReference type="EMBL" id="CP020809">
    <property type="protein sequence ID" value="ART69713.1"/>
    <property type="molecule type" value="Genomic_DNA"/>
</dbReference>
<reference evidence="3 4" key="1">
    <citation type="submission" date="2017-04" db="EMBL/GenBank/DDBJ databases">
        <title>Whole Genome Sequence of 1,4-Dioxane Degrading Bacterium Mycobacterium dioxanotrophicus PH-06.</title>
        <authorList>
            <person name="He Y."/>
        </authorList>
    </citation>
    <scope>NUCLEOTIDE SEQUENCE [LARGE SCALE GENOMIC DNA]</scope>
    <source>
        <strain evidence="3 4">PH-06</strain>
    </source>
</reference>
<evidence type="ECO:0000256" key="2">
    <source>
        <dbReference type="SAM" id="Phobius"/>
    </source>
</evidence>
<gene>
    <name evidence="3" type="ORF">BTO20_14930</name>
</gene>
<evidence type="ECO:0000313" key="4">
    <source>
        <dbReference type="Proteomes" id="UP000195331"/>
    </source>
</evidence>
<organism evidence="3 4">
    <name type="scientific">Mycobacterium dioxanotrophicus</name>
    <dbReference type="NCBI Taxonomy" id="482462"/>
    <lineage>
        <taxon>Bacteria</taxon>
        <taxon>Bacillati</taxon>
        <taxon>Actinomycetota</taxon>
        <taxon>Actinomycetes</taxon>
        <taxon>Mycobacteriales</taxon>
        <taxon>Mycobacteriaceae</taxon>
        <taxon>Mycobacterium</taxon>
    </lineage>
</organism>
<keyword evidence="2" id="KW-0812">Transmembrane</keyword>
<feature type="compositionally biased region" description="Pro residues" evidence="1">
    <location>
        <begin position="40"/>
        <end position="50"/>
    </location>
</feature>
<accession>A0A1Y0C3E1</accession>
<proteinExistence type="predicted"/>
<keyword evidence="4" id="KW-1185">Reference proteome</keyword>
<feature type="transmembrane region" description="Helical" evidence="2">
    <location>
        <begin position="185"/>
        <end position="212"/>
    </location>
</feature>
<feature type="region of interest" description="Disordered" evidence="1">
    <location>
        <begin position="1"/>
        <end position="54"/>
    </location>
</feature>
<evidence type="ECO:0000256" key="1">
    <source>
        <dbReference type="SAM" id="MobiDB-lite"/>
    </source>
</evidence>